<dbReference type="InterPro" id="IPR000792">
    <property type="entry name" value="Tscrpt_reg_LuxR_C"/>
</dbReference>
<protein>
    <submittedName>
        <fullName evidence="5">Response regulator transcription factor</fullName>
    </submittedName>
</protein>
<sequence>MTIVSDVVLVGGSSIVREGLRRLLSSQHRHILYTGAKLDEFVLSETGCPACLLLLIEDQDREWSGAALAEVREQCPAARIAILANKFDFDTMLDAFRAGAEGYLINDLSCERLGGYLDLIALGEKIFPSQLAQQLIDQATTCEEVPDAVSIDGANLSAREMEILQRLIAGLPNKVISRQLSISEATVKVHVKAVLRKLRVSNRTQAAIWAASQGLHGMAGGDTSFPKTATSSAKIDHPGLAAKGGSNAATGYTANV</sequence>
<gene>
    <name evidence="5" type="ORF">MU848_16430</name>
</gene>
<reference evidence="5 6" key="1">
    <citation type="submission" date="2022-04" db="EMBL/GenBank/DDBJ databases">
        <authorList>
            <person name="Huq M.A."/>
        </authorList>
    </citation>
    <scope>NUCLEOTIDE SEQUENCE [LARGE SCALE GENOMIC DNA]</scope>
    <source>
        <strain evidence="5 6">MAH-33</strain>
    </source>
</reference>
<evidence type="ECO:0000256" key="3">
    <source>
        <dbReference type="ARBA" id="ARBA00023163"/>
    </source>
</evidence>
<feature type="domain" description="HTH luxR-type" evidence="4">
    <location>
        <begin position="149"/>
        <end position="214"/>
    </location>
</feature>
<name>A0ABT0E1J1_9SPHN</name>
<dbReference type="CDD" id="cd06170">
    <property type="entry name" value="LuxR_C_like"/>
    <property type="match status" value="1"/>
</dbReference>
<evidence type="ECO:0000256" key="2">
    <source>
        <dbReference type="ARBA" id="ARBA00023125"/>
    </source>
</evidence>
<keyword evidence="6" id="KW-1185">Reference proteome</keyword>
<evidence type="ECO:0000313" key="6">
    <source>
        <dbReference type="Proteomes" id="UP001203512"/>
    </source>
</evidence>
<dbReference type="Proteomes" id="UP001203512">
    <property type="component" value="Unassembled WGS sequence"/>
</dbReference>
<dbReference type="PANTHER" id="PTHR44688">
    <property type="entry name" value="DNA-BINDING TRANSCRIPTIONAL ACTIVATOR DEVR_DOSR"/>
    <property type="match status" value="1"/>
</dbReference>
<comment type="caution">
    <text evidence="5">The sequence shown here is derived from an EMBL/GenBank/DDBJ whole genome shotgun (WGS) entry which is preliminary data.</text>
</comment>
<dbReference type="InterPro" id="IPR016032">
    <property type="entry name" value="Sig_transdc_resp-reg_C-effctor"/>
</dbReference>
<dbReference type="SUPFAM" id="SSF46894">
    <property type="entry name" value="C-terminal effector domain of the bipartite response regulators"/>
    <property type="match status" value="1"/>
</dbReference>
<evidence type="ECO:0000313" key="5">
    <source>
        <dbReference type="EMBL" id="MCK0533178.1"/>
    </source>
</evidence>
<keyword evidence="3" id="KW-0804">Transcription</keyword>
<proteinExistence type="predicted"/>
<dbReference type="PANTHER" id="PTHR44688:SF16">
    <property type="entry name" value="DNA-BINDING TRANSCRIPTIONAL ACTIVATOR DEVR_DOSR"/>
    <property type="match status" value="1"/>
</dbReference>
<dbReference type="PRINTS" id="PR00038">
    <property type="entry name" value="HTHLUXR"/>
</dbReference>
<dbReference type="PROSITE" id="PS50043">
    <property type="entry name" value="HTH_LUXR_2"/>
    <property type="match status" value="1"/>
</dbReference>
<dbReference type="InterPro" id="IPR011006">
    <property type="entry name" value="CheY-like_superfamily"/>
</dbReference>
<evidence type="ECO:0000256" key="1">
    <source>
        <dbReference type="ARBA" id="ARBA00023015"/>
    </source>
</evidence>
<dbReference type="SUPFAM" id="SSF52172">
    <property type="entry name" value="CheY-like"/>
    <property type="match status" value="1"/>
</dbReference>
<organism evidence="5 6">
    <name type="scientific">Sphingobium agri</name>
    <dbReference type="NCBI Taxonomy" id="2933566"/>
    <lineage>
        <taxon>Bacteria</taxon>
        <taxon>Pseudomonadati</taxon>
        <taxon>Pseudomonadota</taxon>
        <taxon>Alphaproteobacteria</taxon>
        <taxon>Sphingomonadales</taxon>
        <taxon>Sphingomonadaceae</taxon>
        <taxon>Sphingobium</taxon>
    </lineage>
</organism>
<evidence type="ECO:0000259" key="4">
    <source>
        <dbReference type="PROSITE" id="PS50043"/>
    </source>
</evidence>
<dbReference type="Gene3D" id="3.40.50.2300">
    <property type="match status" value="1"/>
</dbReference>
<dbReference type="SMART" id="SM00421">
    <property type="entry name" value="HTH_LUXR"/>
    <property type="match status" value="1"/>
</dbReference>
<dbReference type="PROSITE" id="PS00622">
    <property type="entry name" value="HTH_LUXR_1"/>
    <property type="match status" value="1"/>
</dbReference>
<dbReference type="Pfam" id="PF00196">
    <property type="entry name" value="GerE"/>
    <property type="match status" value="1"/>
</dbReference>
<accession>A0ABT0E1J1</accession>
<keyword evidence="1" id="KW-0805">Transcription regulation</keyword>
<dbReference type="EMBL" id="JALKHS010000018">
    <property type="protein sequence ID" value="MCK0533178.1"/>
    <property type="molecule type" value="Genomic_DNA"/>
</dbReference>
<dbReference type="RefSeq" id="WP_247234254.1">
    <property type="nucleotide sequence ID" value="NZ_JALKHS010000018.1"/>
</dbReference>
<keyword evidence="2" id="KW-0238">DNA-binding</keyword>